<evidence type="ECO:0000256" key="6">
    <source>
        <dbReference type="ARBA" id="ARBA00057559"/>
    </source>
</evidence>
<dbReference type="KEGG" id="tpal:117645134"/>
<keyword evidence="2 12" id="KW-0645">Protease</keyword>
<dbReference type="InterPro" id="IPR012462">
    <property type="entry name" value="UFSP1/2_DUB_cat"/>
</dbReference>
<dbReference type="Gene3D" id="3.90.70.130">
    <property type="match status" value="1"/>
</dbReference>
<evidence type="ECO:0000259" key="10">
    <source>
        <dbReference type="Pfam" id="PF26560"/>
    </source>
</evidence>
<keyword evidence="3" id="KW-0833">Ubl conjugation pathway</keyword>
<comment type="function">
    <text evidence="6">Thiol protease which recognizes and hydrolyzes the peptide bond at the C-terminal Gly of UFM1, a ubiquitin-like modifier protein bound to a number of target proteins. Does not hydrolyze SUMO1 or ISG15 ubiquitin-like proteins.</text>
</comment>
<dbReference type="InterPro" id="IPR058757">
    <property type="entry name" value="UFSP2_MPN_N"/>
</dbReference>
<evidence type="ECO:0000259" key="8">
    <source>
        <dbReference type="Pfam" id="PF07910"/>
    </source>
</evidence>
<evidence type="ECO:0000256" key="5">
    <source>
        <dbReference type="ARBA" id="ARBA00022807"/>
    </source>
</evidence>
<dbReference type="InterPro" id="IPR049387">
    <property type="entry name" value="UFSP2-like_2nd"/>
</dbReference>
<keyword evidence="5" id="KW-0788">Thiol protease</keyword>
<dbReference type="FunFam" id="3.90.70.130:FF:000001">
    <property type="entry name" value="Probable Ufm1-specific protease 2"/>
    <property type="match status" value="1"/>
</dbReference>
<dbReference type="Pfam" id="PF07910">
    <property type="entry name" value="Peptidase_C78"/>
    <property type="match status" value="1"/>
</dbReference>
<dbReference type="InParanoid" id="A0A6P8YM28"/>
<feature type="domain" description="UFSP2 second" evidence="9">
    <location>
        <begin position="274"/>
        <end position="403"/>
    </location>
</feature>
<dbReference type="AlphaFoldDB" id="A0A6P8YM28"/>
<name>A0A6P8YM28_THRPL</name>
<sequence>MTKKNWESLIHDTRLSASYTSCSAVNPARTILNSLQEVIKFDRTTSQPSLRHKSFRLKQLDDGVVGGLFGHFHDGTLVVQGIGIQTDSNPSVSSFLKNVPSEVELCGGFTTGDKVEEAQHCFSQFILQSEGKVAFPLLLSCVKNELKAHFLLDGSISGVKYSTATNAQIASAFIYFRTKAEFVIDAETTQQGIKVALANFRQKVLSNDVAFLLPSNRLFLMGATSQKVSGVPGITADHKIKDLLDSEHDNKEYDILLAHMHLKGTKEQGKEYVQSIAPLLRHVRRSFETANIVVKIDVLSQVHRNAKVGSLCNVLSKSVLCGLRLVEESLSHQVSSDKQNISNPEMYHFLPVQSSLFISAMYPKSSSDANLKRQRELLHQSFGYALDQPLFRRSQSYKFPEERASGGPLTNPHEGLNSGVKEGQASVVKGLYSYHHYMQDRFDDNGWGCAYRSLQTIVSWFRLQGYTEINVPTHKQIQECLVKIGDKPSSFVGSRKWIGSTEVSFVLETMLGVTSKILTASTGEEVGSLGSELAYHFQTHGTPIMIGGGVLAHTIIGVDFNRSTGEIKFLILDPHYTGGEDIATITSKGWVGWKDNKFWTKNAFYNLCLPLRPIGDI</sequence>
<evidence type="ECO:0000313" key="11">
    <source>
        <dbReference type="Proteomes" id="UP000515158"/>
    </source>
</evidence>
<dbReference type="GO" id="GO:0006508">
    <property type="term" value="P:proteolysis"/>
    <property type="evidence" value="ECO:0007669"/>
    <property type="project" value="UniProtKB-KW"/>
</dbReference>
<dbReference type="RefSeq" id="XP_034240988.1">
    <property type="nucleotide sequence ID" value="XM_034385097.1"/>
</dbReference>
<dbReference type="CTD" id="55325"/>
<dbReference type="Proteomes" id="UP000515158">
    <property type="component" value="Unplaced"/>
</dbReference>
<feature type="domain" description="UFSP2 N-terminal MPN-like" evidence="10">
    <location>
        <begin position="56"/>
        <end position="169"/>
    </location>
</feature>
<keyword evidence="11" id="KW-1185">Reference proteome</keyword>
<dbReference type="Pfam" id="PF20908">
    <property type="entry name" value="UfSP2_N"/>
    <property type="match status" value="1"/>
</dbReference>
<proteinExistence type="inferred from homology"/>
<evidence type="ECO:0000259" key="9">
    <source>
        <dbReference type="Pfam" id="PF20908"/>
    </source>
</evidence>
<dbReference type="GO" id="GO:0071567">
    <property type="term" value="F:deUFMylase activity"/>
    <property type="evidence" value="ECO:0007669"/>
    <property type="project" value="TreeGrafter"/>
</dbReference>
<evidence type="ECO:0000313" key="12">
    <source>
        <dbReference type="RefSeq" id="XP_034240988.1"/>
    </source>
</evidence>
<organism evidence="12">
    <name type="scientific">Thrips palmi</name>
    <name type="common">Melon thrips</name>
    <dbReference type="NCBI Taxonomy" id="161013"/>
    <lineage>
        <taxon>Eukaryota</taxon>
        <taxon>Metazoa</taxon>
        <taxon>Ecdysozoa</taxon>
        <taxon>Arthropoda</taxon>
        <taxon>Hexapoda</taxon>
        <taxon>Insecta</taxon>
        <taxon>Pterygota</taxon>
        <taxon>Neoptera</taxon>
        <taxon>Paraneoptera</taxon>
        <taxon>Thysanoptera</taxon>
        <taxon>Terebrantia</taxon>
        <taxon>Thripoidea</taxon>
        <taxon>Thripidae</taxon>
        <taxon>Thrips</taxon>
    </lineage>
</organism>
<dbReference type="GeneID" id="117645134"/>
<comment type="similarity">
    <text evidence="1">Belongs to the peptidase C78 family.</text>
</comment>
<gene>
    <name evidence="12" type="primary">LOC117645134</name>
</gene>
<keyword evidence="4" id="KW-0378">Hydrolase</keyword>
<dbReference type="GO" id="GO:0005634">
    <property type="term" value="C:nucleus"/>
    <property type="evidence" value="ECO:0007669"/>
    <property type="project" value="TreeGrafter"/>
</dbReference>
<protein>
    <recommendedName>
        <fullName evidence="7">Probable Ufm1-specific protease 2</fullName>
    </recommendedName>
</protein>
<dbReference type="Pfam" id="PF26560">
    <property type="entry name" value="UFSP2_MPN_insect"/>
    <property type="match status" value="1"/>
</dbReference>
<accession>A0A6P8YM28</accession>
<evidence type="ECO:0000256" key="4">
    <source>
        <dbReference type="ARBA" id="ARBA00022801"/>
    </source>
</evidence>
<evidence type="ECO:0000256" key="3">
    <source>
        <dbReference type="ARBA" id="ARBA00022786"/>
    </source>
</evidence>
<reference evidence="12" key="1">
    <citation type="submission" date="2025-08" db="UniProtKB">
        <authorList>
            <consortium name="RefSeq"/>
        </authorList>
    </citation>
    <scope>IDENTIFICATION</scope>
    <source>
        <tissue evidence="12">Total insect</tissue>
    </source>
</reference>
<dbReference type="PANTHER" id="PTHR48153:SF2">
    <property type="entry name" value="UFM1-SPECIFIC PROTEASE 2"/>
    <property type="match status" value="1"/>
</dbReference>
<dbReference type="PANTHER" id="PTHR48153">
    <property type="entry name" value="UFM1-SPECIFIC PROTEASE 2"/>
    <property type="match status" value="1"/>
</dbReference>
<evidence type="ECO:0000256" key="7">
    <source>
        <dbReference type="ARBA" id="ARBA00073264"/>
    </source>
</evidence>
<dbReference type="GO" id="GO:0005783">
    <property type="term" value="C:endoplasmic reticulum"/>
    <property type="evidence" value="ECO:0007669"/>
    <property type="project" value="TreeGrafter"/>
</dbReference>
<feature type="domain" description="UFSP1/2/DUB catalytic" evidence="8">
    <location>
        <begin position="424"/>
        <end position="608"/>
    </location>
</feature>
<evidence type="ECO:0000256" key="1">
    <source>
        <dbReference type="ARBA" id="ARBA00008552"/>
    </source>
</evidence>
<dbReference type="OrthoDB" id="417506at2759"/>
<dbReference type="FunCoup" id="A0A6P8YM28">
    <property type="interactions" value="516"/>
</dbReference>
<evidence type="ECO:0000256" key="2">
    <source>
        <dbReference type="ARBA" id="ARBA00022670"/>
    </source>
</evidence>